<dbReference type="OrthoDB" id="371436at2759"/>
<dbReference type="InParanoid" id="A0A2V0PI31"/>
<keyword evidence="10" id="KW-1185">Reference proteome</keyword>
<feature type="domain" description="Peptidase S8/S53" evidence="8">
    <location>
        <begin position="472"/>
        <end position="692"/>
    </location>
</feature>
<feature type="active site" description="Charge relay system" evidence="5">
    <location>
        <position position="478"/>
    </location>
</feature>
<feature type="region of interest" description="Disordered" evidence="6">
    <location>
        <begin position="69"/>
        <end position="105"/>
    </location>
</feature>
<dbReference type="PANTHER" id="PTHR43806">
    <property type="entry name" value="PEPTIDASE S8"/>
    <property type="match status" value="1"/>
</dbReference>
<dbReference type="GO" id="GO:0006508">
    <property type="term" value="P:proteolysis"/>
    <property type="evidence" value="ECO:0007669"/>
    <property type="project" value="UniProtKB-KW"/>
</dbReference>
<evidence type="ECO:0000256" key="5">
    <source>
        <dbReference type="PROSITE-ProRule" id="PRU01240"/>
    </source>
</evidence>
<organism evidence="9 10">
    <name type="scientific">Raphidocelis subcapitata</name>
    <dbReference type="NCBI Taxonomy" id="307507"/>
    <lineage>
        <taxon>Eukaryota</taxon>
        <taxon>Viridiplantae</taxon>
        <taxon>Chlorophyta</taxon>
        <taxon>core chlorophytes</taxon>
        <taxon>Chlorophyceae</taxon>
        <taxon>CS clade</taxon>
        <taxon>Sphaeropleales</taxon>
        <taxon>Selenastraceae</taxon>
        <taxon>Raphidocelis</taxon>
    </lineage>
</organism>
<evidence type="ECO:0000256" key="2">
    <source>
        <dbReference type="ARBA" id="ARBA00022670"/>
    </source>
</evidence>
<name>A0A2V0PI31_9CHLO</name>
<dbReference type="GO" id="GO:0004252">
    <property type="term" value="F:serine-type endopeptidase activity"/>
    <property type="evidence" value="ECO:0007669"/>
    <property type="project" value="UniProtKB-UniRule"/>
</dbReference>
<dbReference type="InterPro" id="IPR023828">
    <property type="entry name" value="Peptidase_S8_Ser-AS"/>
</dbReference>
<feature type="signal peptide" evidence="7">
    <location>
        <begin position="1"/>
        <end position="15"/>
    </location>
</feature>
<sequence>MRALLLLALLAGAHAQNAAPLRVRRVARLRRPINGGPAFADAEVANGVPDAAAVLAPLTAETAAAALQSAAAEGPAPEEAAAAEAPESTKALSDAPPTKFVRGKAGSTHKAKEFIVLFNPEVEKPGEMAMSMQASLASKLPVPTGPDGAPAPGPFVPFTVLDASRAQPADDGYVFPVKIATIRVANGVPDEAVIAGLMAEPGVQSVHPNTIYSIAQACTAPASLSGFAPSSHGLKWDGCLTSGRSLVWYGARCGDASDQIQWDGIFVADSNGKPITGCHVAAGTGSYKPGTSLYAAVFGACGVAPSRAQSLPTRVCGVTSPCIQASQLGKYSHPVAVSGCGATSNNVVYSGSKCGDGGKYIKWTTFWVPNNGNLACKQTPAGASNPMFDREWFGDCGVPPATFKALPVAVCGAAPPPGPTPPPPGPSPPPPPPAGGLPREALASGERDLKGMTRIQAAVNSKVPALPDNSPVVVAVLDTGGTNLADLNVKNGISFVGGSLGGDWTDRQKHGTHVAGTISGQNNGGGVYGALPGVRVLPVKVLGDNGYGDLSDIMAAIDYVATNAKTLGVNVINMSLGGGGSASDPICQSIKAATDRGIIVVVAAGNDGRDLRNYSPASCAAAVTVTAIDASSDSPASFSNWAPASGSDAALLRRTVAAPGVDVVSTLPDGSYASFSGTSMATPHAVGVAARCFAAGECNSNAGAQNRERFLDAVWAKYNADSGYRWNDGSSPVVSGKFYGPLVWADKW</sequence>
<evidence type="ECO:0000313" key="10">
    <source>
        <dbReference type="Proteomes" id="UP000247498"/>
    </source>
</evidence>
<feature type="region of interest" description="Disordered" evidence="6">
    <location>
        <begin position="414"/>
        <end position="440"/>
    </location>
</feature>
<feature type="active site" description="Charge relay system" evidence="5">
    <location>
        <position position="679"/>
    </location>
</feature>
<dbReference type="PANTHER" id="PTHR43806:SF11">
    <property type="entry name" value="CEREVISIN-RELATED"/>
    <property type="match status" value="1"/>
</dbReference>
<protein>
    <submittedName>
        <fullName evidence="9">Peptidase S8</fullName>
    </submittedName>
</protein>
<dbReference type="PROSITE" id="PS51892">
    <property type="entry name" value="SUBTILASE"/>
    <property type="match status" value="1"/>
</dbReference>
<evidence type="ECO:0000256" key="1">
    <source>
        <dbReference type="ARBA" id="ARBA00011073"/>
    </source>
</evidence>
<feature type="chain" id="PRO_5015934368" evidence="7">
    <location>
        <begin position="16"/>
        <end position="748"/>
    </location>
</feature>
<evidence type="ECO:0000256" key="3">
    <source>
        <dbReference type="ARBA" id="ARBA00022801"/>
    </source>
</evidence>
<dbReference type="PROSITE" id="PS00138">
    <property type="entry name" value="SUBTILASE_SER"/>
    <property type="match status" value="1"/>
</dbReference>
<dbReference type="InterPro" id="IPR022398">
    <property type="entry name" value="Peptidase_S8_His-AS"/>
</dbReference>
<reference evidence="9 10" key="1">
    <citation type="journal article" date="2018" name="Sci. Rep.">
        <title>Raphidocelis subcapitata (=Pseudokirchneriella subcapitata) provides an insight into genome evolution and environmental adaptations in the Sphaeropleales.</title>
        <authorList>
            <person name="Suzuki S."/>
            <person name="Yamaguchi H."/>
            <person name="Nakajima N."/>
            <person name="Kawachi M."/>
        </authorList>
    </citation>
    <scope>NUCLEOTIDE SEQUENCE [LARGE SCALE GENOMIC DNA]</scope>
    <source>
        <strain evidence="9 10">NIES-35</strain>
    </source>
</reference>
<evidence type="ECO:0000256" key="7">
    <source>
        <dbReference type="SAM" id="SignalP"/>
    </source>
</evidence>
<feature type="active site" description="Charge relay system" evidence="5">
    <location>
        <position position="510"/>
    </location>
</feature>
<dbReference type="PROSITE" id="PS00137">
    <property type="entry name" value="SUBTILASE_HIS"/>
    <property type="match status" value="1"/>
</dbReference>
<dbReference type="EMBL" id="BDRX01000085">
    <property type="protein sequence ID" value="GBF96735.1"/>
    <property type="molecule type" value="Genomic_DNA"/>
</dbReference>
<dbReference type="PRINTS" id="PR00723">
    <property type="entry name" value="SUBTILISIN"/>
</dbReference>
<feature type="compositionally biased region" description="Pro residues" evidence="6">
    <location>
        <begin position="414"/>
        <end position="435"/>
    </location>
</feature>
<keyword evidence="4 5" id="KW-0720">Serine protease</keyword>
<dbReference type="InterPro" id="IPR000209">
    <property type="entry name" value="Peptidase_S8/S53_dom"/>
</dbReference>
<dbReference type="Proteomes" id="UP000247498">
    <property type="component" value="Unassembled WGS sequence"/>
</dbReference>
<dbReference type="Gene3D" id="3.40.50.200">
    <property type="entry name" value="Peptidase S8/S53 domain"/>
    <property type="match status" value="1"/>
</dbReference>
<evidence type="ECO:0000259" key="8">
    <source>
        <dbReference type="Pfam" id="PF00082"/>
    </source>
</evidence>
<accession>A0A2V0PI31</accession>
<keyword evidence="3 5" id="KW-0378">Hydrolase</keyword>
<evidence type="ECO:0000256" key="4">
    <source>
        <dbReference type="ARBA" id="ARBA00022825"/>
    </source>
</evidence>
<dbReference type="InterPro" id="IPR015500">
    <property type="entry name" value="Peptidase_S8_subtilisin-rel"/>
</dbReference>
<dbReference type="InterPro" id="IPR036852">
    <property type="entry name" value="Peptidase_S8/S53_dom_sf"/>
</dbReference>
<feature type="compositionally biased region" description="Low complexity" evidence="6">
    <location>
        <begin position="69"/>
        <end position="86"/>
    </location>
</feature>
<keyword evidence="7" id="KW-0732">Signal</keyword>
<evidence type="ECO:0000256" key="6">
    <source>
        <dbReference type="SAM" id="MobiDB-lite"/>
    </source>
</evidence>
<dbReference type="InterPro" id="IPR050131">
    <property type="entry name" value="Peptidase_S8_subtilisin-like"/>
</dbReference>
<dbReference type="AlphaFoldDB" id="A0A2V0PI31"/>
<evidence type="ECO:0000313" key="9">
    <source>
        <dbReference type="EMBL" id="GBF96735.1"/>
    </source>
</evidence>
<dbReference type="Pfam" id="PF00082">
    <property type="entry name" value="Peptidase_S8"/>
    <property type="match status" value="1"/>
</dbReference>
<comment type="similarity">
    <text evidence="1 5">Belongs to the peptidase S8 family.</text>
</comment>
<comment type="caution">
    <text evidence="9">The sequence shown here is derived from an EMBL/GenBank/DDBJ whole genome shotgun (WGS) entry which is preliminary data.</text>
</comment>
<proteinExistence type="inferred from homology"/>
<dbReference type="SUPFAM" id="SSF52743">
    <property type="entry name" value="Subtilisin-like"/>
    <property type="match status" value="1"/>
</dbReference>
<gene>
    <name evidence="9" type="ORF">Rsub_09477</name>
</gene>
<keyword evidence="2 5" id="KW-0645">Protease</keyword>